<evidence type="ECO:0000256" key="8">
    <source>
        <dbReference type="SAM" id="Phobius"/>
    </source>
</evidence>
<dbReference type="GO" id="GO:0005886">
    <property type="term" value="C:plasma membrane"/>
    <property type="evidence" value="ECO:0007669"/>
    <property type="project" value="UniProtKB-SubCell"/>
</dbReference>
<keyword evidence="2" id="KW-1003">Cell membrane</keyword>
<evidence type="ECO:0000313" key="11">
    <source>
        <dbReference type="Proteomes" id="UP000282515"/>
    </source>
</evidence>
<evidence type="ECO:0000256" key="1">
    <source>
        <dbReference type="ARBA" id="ARBA00004651"/>
    </source>
</evidence>
<dbReference type="AlphaFoldDB" id="A0A3L8PMT6"/>
<dbReference type="InterPro" id="IPR038731">
    <property type="entry name" value="RgtA/B/C-like"/>
</dbReference>
<organism evidence="10 11">
    <name type="scientific">Aeromicrobium phragmitis</name>
    <dbReference type="NCBI Taxonomy" id="2478914"/>
    <lineage>
        <taxon>Bacteria</taxon>
        <taxon>Bacillati</taxon>
        <taxon>Actinomycetota</taxon>
        <taxon>Actinomycetes</taxon>
        <taxon>Propionibacteriales</taxon>
        <taxon>Nocardioidaceae</taxon>
        <taxon>Aeromicrobium</taxon>
    </lineage>
</organism>
<accession>A0A3L8PMT6</accession>
<dbReference type="Proteomes" id="UP000282515">
    <property type="component" value="Unassembled WGS sequence"/>
</dbReference>
<comment type="caution">
    <text evidence="10">The sequence shown here is derived from an EMBL/GenBank/DDBJ whole genome shotgun (WGS) entry which is preliminary data.</text>
</comment>
<keyword evidence="7 8" id="KW-0472">Membrane</keyword>
<dbReference type="EMBL" id="RDBF01000003">
    <property type="protein sequence ID" value="RLV56590.1"/>
    <property type="molecule type" value="Genomic_DNA"/>
</dbReference>
<evidence type="ECO:0000259" key="9">
    <source>
        <dbReference type="Pfam" id="PF13231"/>
    </source>
</evidence>
<evidence type="ECO:0000256" key="2">
    <source>
        <dbReference type="ARBA" id="ARBA00022475"/>
    </source>
</evidence>
<keyword evidence="4 10" id="KW-0808">Transferase</keyword>
<evidence type="ECO:0000313" key="10">
    <source>
        <dbReference type="EMBL" id="RLV56590.1"/>
    </source>
</evidence>
<feature type="domain" description="Glycosyltransferase RgtA/B/C/D-like" evidence="9">
    <location>
        <begin position="110"/>
        <end position="249"/>
    </location>
</feature>
<dbReference type="OrthoDB" id="581514at2"/>
<gene>
    <name evidence="10" type="ORF">D9V41_05830</name>
</gene>
<keyword evidence="3" id="KW-0328">Glycosyltransferase</keyword>
<feature type="transmembrane region" description="Helical" evidence="8">
    <location>
        <begin position="162"/>
        <end position="178"/>
    </location>
</feature>
<sequence>MSRTARIGLRSRSAEHRFLIVLLVLAAGVRLAAVPWGFPLLLHPDEWAVVDSAVEMARRNSFEPQLFLRPDHLEIKLSYVAFAFYASFVVGAPIEVAFDADPLPFYAMSRLVTVLFGVSAVALGYVVGRMFSPATAKLAAIFIAFFPPLVTNSVYATPDVPLAFVLLAVTYACMRYLSTPGWKPAAWAGALVGVGITIKYPAALAGLAVALVIAWNAVQQRGVRDFLRDAAASFSAMVLAVLVISPVLVTNFTGVREALERESRSTHLGADQLGFWGNLLFYGESFARSAGILLSVGAIAGVVLLVRRRLSIGLPISLGLIFVIAMSALPLHWERWGIPAWPMVLVVAAVAFAAFVESRNQRLRRCGVAVVAVSVTFLVLSSIQQVLMLRSVDTRLESQEWATRNGLTPTNTVFEGYSPFRPGSPATLFSHFEVRDDGTLVPLRPEATQYVVLSSAMYGRFEAEPERYKEQVNFYDKVAAQYQRIATFESTHDLRSTDLLELSIPTVAFDLARWVASAEREKVGPTIEIYKVPHEDQLE</sequence>
<evidence type="ECO:0000256" key="6">
    <source>
        <dbReference type="ARBA" id="ARBA00022989"/>
    </source>
</evidence>
<reference evidence="10 11" key="1">
    <citation type="submission" date="2018-10" db="EMBL/GenBank/DDBJ databases">
        <title>Aeromicrobium sp. 9W16Y-2 whole genome shotgun sequence.</title>
        <authorList>
            <person name="Li F."/>
        </authorList>
    </citation>
    <scope>NUCLEOTIDE SEQUENCE [LARGE SCALE GENOMIC DNA]</scope>
    <source>
        <strain evidence="10 11">9W16Y-2</strain>
    </source>
</reference>
<feature type="transmembrane region" description="Helical" evidence="8">
    <location>
        <begin position="77"/>
        <end position="98"/>
    </location>
</feature>
<feature type="transmembrane region" description="Helical" evidence="8">
    <location>
        <begin position="198"/>
        <end position="218"/>
    </location>
</feature>
<feature type="transmembrane region" description="Helical" evidence="8">
    <location>
        <begin position="110"/>
        <end position="128"/>
    </location>
</feature>
<evidence type="ECO:0000256" key="3">
    <source>
        <dbReference type="ARBA" id="ARBA00022676"/>
    </source>
</evidence>
<proteinExistence type="predicted"/>
<name>A0A3L8PMT6_9ACTN</name>
<keyword evidence="11" id="KW-1185">Reference proteome</keyword>
<dbReference type="PANTHER" id="PTHR33908">
    <property type="entry name" value="MANNOSYLTRANSFERASE YKCB-RELATED"/>
    <property type="match status" value="1"/>
</dbReference>
<dbReference type="GO" id="GO:0016763">
    <property type="term" value="F:pentosyltransferase activity"/>
    <property type="evidence" value="ECO:0007669"/>
    <property type="project" value="TreeGrafter"/>
</dbReference>
<dbReference type="InterPro" id="IPR050297">
    <property type="entry name" value="LipidA_mod_glycosyltrf_83"/>
</dbReference>
<feature type="transmembrane region" description="Helical" evidence="8">
    <location>
        <begin position="368"/>
        <end position="389"/>
    </location>
</feature>
<protein>
    <submittedName>
        <fullName evidence="10">Phospholipid carrier-dependent glycosyltransferase</fullName>
    </submittedName>
</protein>
<dbReference type="PANTHER" id="PTHR33908:SF11">
    <property type="entry name" value="MEMBRANE PROTEIN"/>
    <property type="match status" value="1"/>
</dbReference>
<dbReference type="RefSeq" id="WP_121793595.1">
    <property type="nucleotide sequence ID" value="NZ_RDBF01000003.1"/>
</dbReference>
<dbReference type="Pfam" id="PF13231">
    <property type="entry name" value="PMT_2"/>
    <property type="match status" value="1"/>
</dbReference>
<feature type="transmembrane region" description="Helical" evidence="8">
    <location>
        <begin position="339"/>
        <end position="356"/>
    </location>
</feature>
<keyword evidence="5 8" id="KW-0812">Transmembrane</keyword>
<evidence type="ECO:0000256" key="4">
    <source>
        <dbReference type="ARBA" id="ARBA00022679"/>
    </source>
</evidence>
<feature type="transmembrane region" description="Helical" evidence="8">
    <location>
        <begin position="286"/>
        <end position="306"/>
    </location>
</feature>
<feature type="transmembrane region" description="Helical" evidence="8">
    <location>
        <begin position="134"/>
        <end position="155"/>
    </location>
</feature>
<dbReference type="GO" id="GO:0009103">
    <property type="term" value="P:lipopolysaccharide biosynthetic process"/>
    <property type="evidence" value="ECO:0007669"/>
    <property type="project" value="UniProtKB-ARBA"/>
</dbReference>
<feature type="transmembrane region" description="Helical" evidence="8">
    <location>
        <begin position="230"/>
        <end position="249"/>
    </location>
</feature>
<evidence type="ECO:0000256" key="5">
    <source>
        <dbReference type="ARBA" id="ARBA00022692"/>
    </source>
</evidence>
<comment type="subcellular location">
    <subcellularLocation>
        <location evidence="1">Cell membrane</location>
        <topology evidence="1">Multi-pass membrane protein</topology>
    </subcellularLocation>
</comment>
<keyword evidence="6 8" id="KW-1133">Transmembrane helix</keyword>
<evidence type="ECO:0000256" key="7">
    <source>
        <dbReference type="ARBA" id="ARBA00023136"/>
    </source>
</evidence>
<feature type="transmembrane region" description="Helical" evidence="8">
    <location>
        <begin position="313"/>
        <end position="333"/>
    </location>
</feature>